<proteinExistence type="predicted"/>
<accession>A0ABQ9Z8K7</accession>
<organism evidence="1 2">
    <name type="scientific">Daphnia magna</name>
    <dbReference type="NCBI Taxonomy" id="35525"/>
    <lineage>
        <taxon>Eukaryota</taxon>
        <taxon>Metazoa</taxon>
        <taxon>Ecdysozoa</taxon>
        <taxon>Arthropoda</taxon>
        <taxon>Crustacea</taxon>
        <taxon>Branchiopoda</taxon>
        <taxon>Diplostraca</taxon>
        <taxon>Cladocera</taxon>
        <taxon>Anomopoda</taxon>
        <taxon>Daphniidae</taxon>
        <taxon>Daphnia</taxon>
    </lineage>
</organism>
<sequence>MSLRRAGPGVATIEKAAPVMSDSTGGLCPTRKDTAFICFGIEQRAENKNSSQIRSVIIRF</sequence>
<comment type="caution">
    <text evidence="1">The sequence shown here is derived from an EMBL/GenBank/DDBJ whole genome shotgun (WGS) entry which is preliminary data.</text>
</comment>
<dbReference type="EMBL" id="JAOYFB010000003">
    <property type="protein sequence ID" value="KAK4009206.1"/>
    <property type="molecule type" value="Genomic_DNA"/>
</dbReference>
<dbReference type="Proteomes" id="UP001234178">
    <property type="component" value="Unassembled WGS sequence"/>
</dbReference>
<protein>
    <submittedName>
        <fullName evidence="1">Uncharacterized protein</fullName>
    </submittedName>
</protein>
<name>A0ABQ9Z8K7_9CRUS</name>
<evidence type="ECO:0000313" key="2">
    <source>
        <dbReference type="Proteomes" id="UP001234178"/>
    </source>
</evidence>
<keyword evidence="2" id="KW-1185">Reference proteome</keyword>
<gene>
    <name evidence="1" type="ORF">OUZ56_018315</name>
</gene>
<reference evidence="1 2" key="1">
    <citation type="journal article" date="2023" name="Nucleic Acids Res.">
        <title>The hologenome of Daphnia magna reveals possible DNA methylation and microbiome-mediated evolution of the host genome.</title>
        <authorList>
            <person name="Chaturvedi A."/>
            <person name="Li X."/>
            <person name="Dhandapani V."/>
            <person name="Marshall H."/>
            <person name="Kissane S."/>
            <person name="Cuenca-Cambronero M."/>
            <person name="Asole G."/>
            <person name="Calvet F."/>
            <person name="Ruiz-Romero M."/>
            <person name="Marangio P."/>
            <person name="Guigo R."/>
            <person name="Rago D."/>
            <person name="Mirbahai L."/>
            <person name="Eastwood N."/>
            <person name="Colbourne J.K."/>
            <person name="Zhou J."/>
            <person name="Mallon E."/>
            <person name="Orsini L."/>
        </authorList>
    </citation>
    <scope>NUCLEOTIDE SEQUENCE [LARGE SCALE GENOMIC DNA]</scope>
    <source>
        <strain evidence="1">LRV0_1</strain>
    </source>
</reference>
<evidence type="ECO:0000313" key="1">
    <source>
        <dbReference type="EMBL" id="KAK4009206.1"/>
    </source>
</evidence>